<dbReference type="GO" id="GO:0005737">
    <property type="term" value="C:cytoplasm"/>
    <property type="evidence" value="ECO:0007669"/>
    <property type="project" value="TreeGrafter"/>
</dbReference>
<dbReference type="Proteomes" id="UP000319716">
    <property type="component" value="Unassembled WGS sequence"/>
</dbReference>
<dbReference type="InterPro" id="IPR050325">
    <property type="entry name" value="Prot/Nucl_acid_deglycase"/>
</dbReference>
<dbReference type="RefSeq" id="WP_237760188.1">
    <property type="nucleotide sequence ID" value="NZ_BEXB01000003.1"/>
</dbReference>
<dbReference type="SUPFAM" id="SSF52317">
    <property type="entry name" value="Class I glutamine amidotransferase-like"/>
    <property type="match status" value="1"/>
</dbReference>
<dbReference type="EMBL" id="BEXB01000003">
    <property type="protein sequence ID" value="GAY75019.1"/>
    <property type="molecule type" value="Genomic_DNA"/>
</dbReference>
<dbReference type="Gene3D" id="3.40.50.880">
    <property type="match status" value="1"/>
</dbReference>
<feature type="domain" description="DJ-1/PfpI" evidence="1">
    <location>
        <begin position="3"/>
        <end position="166"/>
    </location>
</feature>
<reference evidence="2 3" key="1">
    <citation type="submission" date="2017-11" db="EMBL/GenBank/DDBJ databases">
        <title>Draft Genome Sequence of Sporolactobacillus inulinus NBRC 111894 Isolated from Koso, a Japanese Sugar-Vegetable Fermented Beverage.</title>
        <authorList>
            <person name="Chiou T.Y."/>
            <person name="Oshima K."/>
            <person name="Suda W."/>
            <person name="Hattori M."/>
            <person name="Takahashi T."/>
        </authorList>
    </citation>
    <scope>NUCLEOTIDE SEQUENCE [LARGE SCALE GENOMIC DNA]</scope>
    <source>
        <strain evidence="2 3">NBRC111894</strain>
    </source>
</reference>
<comment type="caution">
    <text evidence="2">The sequence shown here is derived from an EMBL/GenBank/DDBJ whole genome shotgun (WGS) entry which is preliminary data.</text>
</comment>
<dbReference type="InterPro" id="IPR002818">
    <property type="entry name" value="DJ-1/PfpI"/>
</dbReference>
<dbReference type="CDD" id="cd03135">
    <property type="entry name" value="GATase1_DJ-1"/>
    <property type="match status" value="1"/>
</dbReference>
<evidence type="ECO:0000313" key="2">
    <source>
        <dbReference type="EMBL" id="GAY75019.1"/>
    </source>
</evidence>
<gene>
    <name evidence="2" type="ORF">NBRC111894_573</name>
</gene>
<dbReference type="NCBIfam" id="TIGR01383">
    <property type="entry name" value="not_thiJ"/>
    <property type="match status" value="1"/>
</dbReference>
<dbReference type="PANTHER" id="PTHR48094:SF12">
    <property type="entry name" value="PARKINSON DISEASE PROTEIN 7 HOMOLOG"/>
    <property type="match status" value="1"/>
</dbReference>
<evidence type="ECO:0000313" key="3">
    <source>
        <dbReference type="Proteomes" id="UP000319716"/>
    </source>
</evidence>
<dbReference type="AlphaFoldDB" id="A0A4Y3T1H3"/>
<dbReference type="InterPro" id="IPR006287">
    <property type="entry name" value="DJ-1"/>
</dbReference>
<protein>
    <submittedName>
        <fullName evidence="2">DJ-1/YajL/PfpI superfamily</fullName>
    </submittedName>
</protein>
<proteinExistence type="predicted"/>
<dbReference type="InterPro" id="IPR029062">
    <property type="entry name" value="Class_I_gatase-like"/>
</dbReference>
<evidence type="ECO:0000259" key="1">
    <source>
        <dbReference type="Pfam" id="PF01965"/>
    </source>
</evidence>
<dbReference type="Pfam" id="PF01965">
    <property type="entry name" value="DJ-1_PfpI"/>
    <property type="match status" value="1"/>
</dbReference>
<name>A0A4Y3T1H3_9BACL</name>
<accession>A0A4Y3T1H3</accession>
<organism evidence="2 3">
    <name type="scientific">Sporolactobacillus inulinus</name>
    <dbReference type="NCBI Taxonomy" id="2078"/>
    <lineage>
        <taxon>Bacteria</taxon>
        <taxon>Bacillati</taxon>
        <taxon>Bacillota</taxon>
        <taxon>Bacilli</taxon>
        <taxon>Bacillales</taxon>
        <taxon>Sporolactobacillaceae</taxon>
        <taxon>Sporolactobacillus</taxon>
    </lineage>
</organism>
<sequence>MMKRFLVLLANGFEETEAVTAIDVLRRGGVEVVLSSVADTPLVEGSRKIVVKADVSIDSEGLLDFDGIYLPGGAKGAQTLRDDARAQKLIRAYKENGKLVAAICAAPIALEQAGVLQGETATSNPDFKDHIKQAAYHEEPIVVSGKLLTSRAAGTTLPFALEILRQLGLQDEAKQVSRDMMFDYLIENREKIFY</sequence>
<dbReference type="PANTHER" id="PTHR48094">
    <property type="entry name" value="PROTEIN/NUCLEIC ACID DEGLYCASE DJ-1-RELATED"/>
    <property type="match status" value="1"/>
</dbReference>